<evidence type="ECO:0008006" key="3">
    <source>
        <dbReference type="Google" id="ProtNLM"/>
    </source>
</evidence>
<protein>
    <recommendedName>
        <fullName evidence="3">Lipoprotein</fullName>
    </recommendedName>
</protein>
<evidence type="ECO:0000313" key="2">
    <source>
        <dbReference type="Proteomes" id="UP000475249"/>
    </source>
</evidence>
<gene>
    <name evidence="1" type="ORF">GTQ38_12870</name>
</gene>
<proteinExistence type="predicted"/>
<name>A0A6L9EE24_9FLAO</name>
<dbReference type="Proteomes" id="UP000475249">
    <property type="component" value="Unassembled WGS sequence"/>
</dbReference>
<keyword evidence="2" id="KW-1185">Reference proteome</keyword>
<dbReference type="AlphaFoldDB" id="A0A6L9EE24"/>
<comment type="caution">
    <text evidence="1">The sequence shown here is derived from an EMBL/GenBank/DDBJ whole genome shotgun (WGS) entry which is preliminary data.</text>
</comment>
<reference evidence="1 2" key="1">
    <citation type="submission" date="2020-01" db="EMBL/GenBank/DDBJ databases">
        <title>Bacteria diversity of Porities sp.</title>
        <authorList>
            <person name="Wang G."/>
        </authorList>
    </citation>
    <scope>NUCLEOTIDE SEQUENCE [LARGE SCALE GENOMIC DNA]</scope>
    <source>
        <strain evidence="1 2">R33</strain>
    </source>
</reference>
<dbReference type="PROSITE" id="PS51257">
    <property type="entry name" value="PROKAR_LIPOPROTEIN"/>
    <property type="match status" value="1"/>
</dbReference>
<accession>A0A6L9EE24</accession>
<evidence type="ECO:0000313" key="1">
    <source>
        <dbReference type="EMBL" id="NAS12903.1"/>
    </source>
</evidence>
<sequence length="181" mass="21202">MINNRIKILLLCYSLFFIVVSCNQKVELPRVIDFDNGELDTLRINKKVELKIKGRETRGNDVFKPKEKDRREIEGCIYFITPNDLDSLNILTPGIRNLYEKLNTLPIVSSQYKCDSIFMTTRKSYFDNLSCNYYYTPKDTGLIYGIINSKVTYYIENEENDSIRILQVGFLKRKSFYVTGD</sequence>
<organism evidence="1 2">
    <name type="scientific">Poritiphilus flavus</name>
    <dbReference type="NCBI Taxonomy" id="2697053"/>
    <lineage>
        <taxon>Bacteria</taxon>
        <taxon>Pseudomonadati</taxon>
        <taxon>Bacteroidota</taxon>
        <taxon>Flavobacteriia</taxon>
        <taxon>Flavobacteriales</taxon>
        <taxon>Flavobacteriaceae</taxon>
        <taxon>Poritiphilus</taxon>
    </lineage>
</organism>
<dbReference type="RefSeq" id="WP_161435954.1">
    <property type="nucleotide sequence ID" value="NZ_WXYO01000006.1"/>
</dbReference>
<dbReference type="EMBL" id="WXYO01000006">
    <property type="protein sequence ID" value="NAS12903.1"/>
    <property type="molecule type" value="Genomic_DNA"/>
</dbReference>